<keyword evidence="1" id="KW-0472">Membrane</keyword>
<keyword evidence="1" id="KW-1133">Transmembrane helix</keyword>
<dbReference type="RefSeq" id="XP_008875529.1">
    <property type="nucleotide sequence ID" value="XM_008877307.1"/>
</dbReference>
<dbReference type="GeneID" id="20087885"/>
<evidence type="ECO:0000256" key="1">
    <source>
        <dbReference type="SAM" id="Phobius"/>
    </source>
</evidence>
<sequence>MQQHHPYAIACFVLAAQVVVFTFGPVVGILFLLHAAVWWGERQRRCANGDIEIAQPLHVAPSNLVRLRSAPPGGRIVLYDQSPATPSHRNTRQVVPAVTRPVQCAYHDVRQSIKTKLHAVVVDYYHNLCRDVGVFLVLQIMVMAKVPTTLLHFTEHAIKSDDLLTSCMVTVVKDLLYLALARKILSP</sequence>
<keyword evidence="1" id="KW-0812">Transmembrane</keyword>
<reference evidence="2" key="1">
    <citation type="submission" date="2013-12" db="EMBL/GenBank/DDBJ databases">
        <title>The Genome Sequence of Aphanomyces invadans NJM9701.</title>
        <authorList>
            <consortium name="The Broad Institute Genomics Platform"/>
            <person name="Russ C."/>
            <person name="Tyler B."/>
            <person name="van West P."/>
            <person name="Dieguez-Uribeondo J."/>
            <person name="Young S.K."/>
            <person name="Zeng Q."/>
            <person name="Gargeya S."/>
            <person name="Fitzgerald M."/>
            <person name="Abouelleil A."/>
            <person name="Alvarado L."/>
            <person name="Chapman S.B."/>
            <person name="Gainer-Dewar J."/>
            <person name="Goldberg J."/>
            <person name="Griggs A."/>
            <person name="Gujja S."/>
            <person name="Hansen M."/>
            <person name="Howarth C."/>
            <person name="Imamovic A."/>
            <person name="Ireland A."/>
            <person name="Larimer J."/>
            <person name="McCowan C."/>
            <person name="Murphy C."/>
            <person name="Pearson M."/>
            <person name="Poon T.W."/>
            <person name="Priest M."/>
            <person name="Roberts A."/>
            <person name="Saif S."/>
            <person name="Shea T."/>
            <person name="Sykes S."/>
            <person name="Wortman J."/>
            <person name="Nusbaum C."/>
            <person name="Birren B."/>
        </authorList>
    </citation>
    <scope>NUCLEOTIDE SEQUENCE [LARGE SCALE GENOMIC DNA]</scope>
    <source>
        <strain evidence="2">NJM9701</strain>
    </source>
</reference>
<accession>A0A024TP31</accession>
<protein>
    <submittedName>
        <fullName evidence="2">Uncharacterized protein</fullName>
    </submittedName>
</protein>
<name>A0A024TP31_9STRA</name>
<evidence type="ECO:0000313" key="2">
    <source>
        <dbReference type="EMBL" id="ETV95778.1"/>
    </source>
</evidence>
<dbReference type="AlphaFoldDB" id="A0A024TP31"/>
<feature type="transmembrane region" description="Helical" evidence="1">
    <location>
        <begin position="6"/>
        <end position="39"/>
    </location>
</feature>
<proteinExistence type="predicted"/>
<dbReference type="EMBL" id="KI913979">
    <property type="protein sequence ID" value="ETV95778.1"/>
    <property type="molecule type" value="Genomic_DNA"/>
</dbReference>
<dbReference type="VEuPathDB" id="FungiDB:H310_10835"/>
<gene>
    <name evidence="2" type="ORF">H310_10835</name>
</gene>
<organism evidence="2">
    <name type="scientific">Aphanomyces invadans</name>
    <dbReference type="NCBI Taxonomy" id="157072"/>
    <lineage>
        <taxon>Eukaryota</taxon>
        <taxon>Sar</taxon>
        <taxon>Stramenopiles</taxon>
        <taxon>Oomycota</taxon>
        <taxon>Saprolegniomycetes</taxon>
        <taxon>Saprolegniales</taxon>
        <taxon>Verrucalvaceae</taxon>
        <taxon>Aphanomyces</taxon>
    </lineage>
</organism>